<proteinExistence type="predicted"/>
<keyword evidence="3" id="KW-1185">Reference proteome</keyword>
<dbReference type="EnsemblMetazoa" id="XM_028658542.1">
    <property type="protein sequence ID" value="XP_028514343.1"/>
    <property type="gene ID" value="LOC114574887"/>
</dbReference>
<reference evidence="2" key="1">
    <citation type="submission" date="2022-11" db="UniProtKB">
        <authorList>
            <consortium name="EnsemblMetazoa"/>
        </authorList>
    </citation>
    <scope>IDENTIFICATION</scope>
</reference>
<feature type="compositionally biased region" description="Basic and acidic residues" evidence="1">
    <location>
        <begin position="105"/>
        <end position="119"/>
    </location>
</feature>
<feature type="region of interest" description="Disordered" evidence="1">
    <location>
        <begin position="105"/>
        <end position="149"/>
    </location>
</feature>
<sequence>MRNWPNISDGNSKALLEFSDFLVRCVEAVKSIGSPAELDSTEALIAMTAKLPSYSGVKWCRHAHDMRLRMKKVSFTEFVRFVKEEADLANDFIFSPDALKRERRKTVDKEYKSRSKRSESSSTARGSFATTTTLPSSKPSTSKPTSCPACEKPGHALERCYVFKAKSAEDRRDFVMSKGLCFGCLKSGHLSSSCQGRLQCEECGKPHPMPLYGVKPKPKPRNKQRAGNNNVASNNAIITTPIEEEIASCNCVESSGATTSLIVPIFLSHKDYPDCKVKVYALR</sequence>
<organism evidence="2 3">
    <name type="scientific">Exaiptasia diaphana</name>
    <name type="common">Tropical sea anemone</name>
    <name type="synonym">Aiptasia pulchella</name>
    <dbReference type="NCBI Taxonomy" id="2652724"/>
    <lineage>
        <taxon>Eukaryota</taxon>
        <taxon>Metazoa</taxon>
        <taxon>Cnidaria</taxon>
        <taxon>Anthozoa</taxon>
        <taxon>Hexacorallia</taxon>
        <taxon>Actiniaria</taxon>
        <taxon>Aiptasiidae</taxon>
        <taxon>Exaiptasia</taxon>
    </lineage>
</organism>
<feature type="region of interest" description="Disordered" evidence="1">
    <location>
        <begin position="211"/>
        <end position="231"/>
    </location>
</feature>
<evidence type="ECO:0000313" key="3">
    <source>
        <dbReference type="Proteomes" id="UP000887567"/>
    </source>
</evidence>
<evidence type="ECO:0000313" key="2">
    <source>
        <dbReference type="EnsemblMetazoa" id="XP_028514343.1"/>
    </source>
</evidence>
<name>A0A913YH52_EXADI</name>
<dbReference type="RefSeq" id="XP_028514343.1">
    <property type="nucleotide sequence ID" value="XM_028658542.1"/>
</dbReference>
<dbReference type="GeneID" id="114574887"/>
<evidence type="ECO:0008006" key="4">
    <source>
        <dbReference type="Google" id="ProtNLM"/>
    </source>
</evidence>
<dbReference type="PANTHER" id="PTHR47331:SF5">
    <property type="entry name" value="RIBONUCLEASE H"/>
    <property type="match status" value="1"/>
</dbReference>
<protein>
    <recommendedName>
        <fullName evidence="4">CCHC-type domain-containing protein</fullName>
    </recommendedName>
</protein>
<evidence type="ECO:0000256" key="1">
    <source>
        <dbReference type="SAM" id="MobiDB-lite"/>
    </source>
</evidence>
<feature type="compositionally biased region" description="Low complexity" evidence="1">
    <location>
        <begin position="130"/>
        <end position="146"/>
    </location>
</feature>
<dbReference type="OrthoDB" id="5986954at2759"/>
<dbReference type="AlphaFoldDB" id="A0A913YH52"/>
<dbReference type="PANTHER" id="PTHR47331">
    <property type="entry name" value="PHD-TYPE DOMAIN-CONTAINING PROTEIN"/>
    <property type="match status" value="1"/>
</dbReference>
<dbReference type="KEGG" id="epa:114574887"/>
<accession>A0A913YH52</accession>
<dbReference type="Proteomes" id="UP000887567">
    <property type="component" value="Unplaced"/>
</dbReference>